<comment type="caution">
    <text evidence="3">The sequence shown here is derived from an EMBL/GenBank/DDBJ whole genome shotgun (WGS) entry which is preliminary data.</text>
</comment>
<dbReference type="Pfam" id="PF00106">
    <property type="entry name" value="adh_short"/>
    <property type="match status" value="1"/>
</dbReference>
<evidence type="ECO:0000256" key="2">
    <source>
        <dbReference type="ARBA" id="ARBA00023002"/>
    </source>
</evidence>
<dbReference type="RefSeq" id="WP_168513160.1">
    <property type="nucleotide sequence ID" value="NZ_JAAXLS010000003.1"/>
</dbReference>
<accession>A0ABX1J1N2</accession>
<comment type="similarity">
    <text evidence="1">Belongs to the short-chain dehydrogenases/reductases (SDR) family.</text>
</comment>
<dbReference type="EMBL" id="JAAXLS010000003">
    <property type="protein sequence ID" value="NKQ52884.1"/>
    <property type="molecule type" value="Genomic_DNA"/>
</dbReference>
<dbReference type="PANTHER" id="PTHR24321">
    <property type="entry name" value="DEHYDROGENASES, SHORT CHAIN"/>
    <property type="match status" value="1"/>
</dbReference>
<evidence type="ECO:0000256" key="1">
    <source>
        <dbReference type="ARBA" id="ARBA00006484"/>
    </source>
</evidence>
<gene>
    <name evidence="3" type="ORF">HFP15_08315</name>
</gene>
<proteinExistence type="inferred from homology"/>
<dbReference type="PRINTS" id="PR00081">
    <property type="entry name" value="GDHRDH"/>
</dbReference>
<protein>
    <submittedName>
        <fullName evidence="3">SDR family oxidoreductase</fullName>
    </submittedName>
</protein>
<keyword evidence="2" id="KW-0560">Oxidoreductase</keyword>
<dbReference type="InterPro" id="IPR002347">
    <property type="entry name" value="SDR_fam"/>
</dbReference>
<dbReference type="Gene3D" id="3.40.50.720">
    <property type="entry name" value="NAD(P)-binding Rossmann-like Domain"/>
    <property type="match status" value="1"/>
</dbReference>
<dbReference type="Proteomes" id="UP000715441">
    <property type="component" value="Unassembled WGS sequence"/>
</dbReference>
<dbReference type="SUPFAM" id="SSF51735">
    <property type="entry name" value="NAD(P)-binding Rossmann-fold domains"/>
    <property type="match status" value="1"/>
</dbReference>
<evidence type="ECO:0000313" key="3">
    <source>
        <dbReference type="EMBL" id="NKQ52884.1"/>
    </source>
</evidence>
<dbReference type="Pfam" id="PF13561">
    <property type="entry name" value="adh_short_C2"/>
    <property type="match status" value="1"/>
</dbReference>
<name>A0ABX1J1N2_9PSEU</name>
<reference evidence="3 4" key="1">
    <citation type="submission" date="2020-04" db="EMBL/GenBank/DDBJ databases">
        <title>Novel species.</title>
        <authorList>
            <person name="Teo W.F.A."/>
            <person name="Lipun K."/>
            <person name="Srisuk N."/>
            <person name="Duangmal K."/>
        </authorList>
    </citation>
    <scope>NUCLEOTIDE SEQUENCE [LARGE SCALE GENOMIC DNA]</scope>
    <source>
        <strain evidence="3 4">K13G38</strain>
    </source>
</reference>
<evidence type="ECO:0000313" key="4">
    <source>
        <dbReference type="Proteomes" id="UP000715441"/>
    </source>
</evidence>
<keyword evidence="4" id="KW-1185">Reference proteome</keyword>
<organism evidence="3 4">
    <name type="scientific">Amycolatopsis acididurans</name>
    <dbReference type="NCBI Taxonomy" id="2724524"/>
    <lineage>
        <taxon>Bacteria</taxon>
        <taxon>Bacillati</taxon>
        <taxon>Actinomycetota</taxon>
        <taxon>Actinomycetes</taxon>
        <taxon>Pseudonocardiales</taxon>
        <taxon>Pseudonocardiaceae</taxon>
        <taxon>Amycolatopsis</taxon>
    </lineage>
</organism>
<dbReference type="InterPro" id="IPR036291">
    <property type="entry name" value="NAD(P)-bd_dom_sf"/>
</dbReference>
<dbReference type="PANTHER" id="PTHR24321:SF8">
    <property type="entry name" value="ESTRADIOL 17-BETA-DEHYDROGENASE 8-RELATED"/>
    <property type="match status" value="1"/>
</dbReference>
<sequence length="273" mass="27298">MRKDVVVIIGVGGMGLAIARRMGSGRAVLLADFNEETLTGAAGALLAEGHDVTAQQVDVSAAESVAALAKTADGLGRVTALAHTAGLSPVQAPAEAILRVDLLGAALVLDAFTPVVAPGGAAVVIASMAGHLAAALPPEQERALASTPAAELLALPFLGPDVVRDPGTAYGVAKRANTVRVQMAAATWGERGARVNSISPGIVSTPMGAQELAGQSGGYIRAMTEKSGVRRLGTPDDIAAAAQFLLSDQATFITGADLLVDGGVVAAVRSGQL</sequence>
<dbReference type="NCBIfam" id="NF005395">
    <property type="entry name" value="PRK06940.1"/>
    <property type="match status" value="1"/>
</dbReference>